<evidence type="ECO:0000256" key="1">
    <source>
        <dbReference type="SAM" id="MobiDB-lite"/>
    </source>
</evidence>
<dbReference type="InterPro" id="IPR035903">
    <property type="entry name" value="HesB-like_dom_sf"/>
</dbReference>
<dbReference type="GO" id="GO:0051539">
    <property type="term" value="F:4 iron, 4 sulfur cluster binding"/>
    <property type="evidence" value="ECO:0007669"/>
    <property type="project" value="TreeGrafter"/>
</dbReference>
<evidence type="ECO:0000313" key="3">
    <source>
        <dbReference type="EMBL" id="PDW02471.1"/>
    </source>
</evidence>
<gene>
    <name evidence="3" type="ORF">CJ255_13775</name>
</gene>
<dbReference type="Pfam" id="PF01521">
    <property type="entry name" value="Fe-S_biosyn"/>
    <property type="match status" value="1"/>
</dbReference>
<dbReference type="GO" id="GO:0005506">
    <property type="term" value="F:iron ion binding"/>
    <property type="evidence" value="ECO:0007669"/>
    <property type="project" value="TreeGrafter"/>
</dbReference>
<sequence>MATMEQNLTELTPAGPMLTVSDLAANRLLAMMQEKQLDGYALRVFVQGGGCSGLQYGMIFDDETREGDNEFNTAGLRVLVDRVSANYLAGASIDYFDDMMNSGFKIENPNAVSSCGCGHSFRTDEQEGGGASGSAGGCGGGACSQ</sequence>
<dbReference type="GO" id="GO:0051537">
    <property type="term" value="F:2 iron, 2 sulfur cluster binding"/>
    <property type="evidence" value="ECO:0007669"/>
    <property type="project" value="TreeGrafter"/>
</dbReference>
<reference evidence="4" key="1">
    <citation type="submission" date="2017-08" db="EMBL/GenBank/DDBJ databases">
        <authorList>
            <person name="Grouzdev D.S."/>
            <person name="Gaisin V.A."/>
            <person name="Rysina M.S."/>
            <person name="Gorlenko V.M."/>
        </authorList>
    </citation>
    <scope>NUCLEOTIDE SEQUENCE [LARGE SCALE GENOMIC DNA]</scope>
    <source>
        <strain evidence="4">Kir15-3F</strain>
    </source>
</reference>
<organism evidence="3 4">
    <name type="scientific">Candidatus Viridilinea mediisalina</name>
    <dbReference type="NCBI Taxonomy" id="2024553"/>
    <lineage>
        <taxon>Bacteria</taxon>
        <taxon>Bacillati</taxon>
        <taxon>Chloroflexota</taxon>
        <taxon>Chloroflexia</taxon>
        <taxon>Chloroflexales</taxon>
        <taxon>Chloroflexineae</taxon>
        <taxon>Oscillochloridaceae</taxon>
        <taxon>Candidatus Viridilinea</taxon>
    </lineage>
</organism>
<feature type="region of interest" description="Disordered" evidence="1">
    <location>
        <begin position="126"/>
        <end position="145"/>
    </location>
</feature>
<dbReference type="GO" id="GO:0016226">
    <property type="term" value="P:iron-sulfur cluster assembly"/>
    <property type="evidence" value="ECO:0007669"/>
    <property type="project" value="InterPro"/>
</dbReference>
<dbReference type="InterPro" id="IPR016092">
    <property type="entry name" value="ATAP"/>
</dbReference>
<dbReference type="PROSITE" id="PS01152">
    <property type="entry name" value="HESB"/>
    <property type="match status" value="1"/>
</dbReference>
<evidence type="ECO:0000313" key="4">
    <source>
        <dbReference type="Proteomes" id="UP000220527"/>
    </source>
</evidence>
<protein>
    <submittedName>
        <fullName evidence="3">Iron-sulfur cluster assembly accessory protein</fullName>
    </submittedName>
</protein>
<dbReference type="InterPro" id="IPR017870">
    <property type="entry name" value="FeS_cluster_insertion_CS"/>
</dbReference>
<dbReference type="PANTHER" id="PTHR43011">
    <property type="entry name" value="IRON-SULFUR CLUSTER ASSEMBLY 2 HOMOLOG, MITOCHONDRIAL"/>
    <property type="match status" value="1"/>
</dbReference>
<proteinExistence type="predicted"/>
<dbReference type="Gene3D" id="2.60.300.12">
    <property type="entry name" value="HesB-like domain"/>
    <property type="match status" value="1"/>
</dbReference>
<dbReference type="RefSeq" id="WP_097644682.1">
    <property type="nucleotide sequence ID" value="NZ_NQWI01000066.1"/>
</dbReference>
<accession>A0A2A6RHQ3</accession>
<dbReference type="InterPro" id="IPR000361">
    <property type="entry name" value="ATAP_core_dom"/>
</dbReference>
<dbReference type="AlphaFoldDB" id="A0A2A6RHQ3"/>
<name>A0A2A6RHQ3_9CHLR</name>
<dbReference type="SUPFAM" id="SSF89360">
    <property type="entry name" value="HesB-like domain"/>
    <property type="match status" value="1"/>
</dbReference>
<dbReference type="EMBL" id="NQWI01000066">
    <property type="protein sequence ID" value="PDW02471.1"/>
    <property type="molecule type" value="Genomic_DNA"/>
</dbReference>
<dbReference type="NCBIfam" id="TIGR00049">
    <property type="entry name" value="iron-sulfur cluster assembly accessory protein"/>
    <property type="match status" value="1"/>
</dbReference>
<feature type="compositionally biased region" description="Gly residues" evidence="1">
    <location>
        <begin position="128"/>
        <end position="145"/>
    </location>
</feature>
<dbReference type="PANTHER" id="PTHR43011:SF1">
    <property type="entry name" value="IRON-SULFUR CLUSTER ASSEMBLY 2 HOMOLOG, MITOCHONDRIAL"/>
    <property type="match status" value="1"/>
</dbReference>
<dbReference type="OrthoDB" id="9801228at2"/>
<keyword evidence="4" id="KW-1185">Reference proteome</keyword>
<dbReference type="Proteomes" id="UP000220527">
    <property type="component" value="Unassembled WGS sequence"/>
</dbReference>
<comment type="caution">
    <text evidence="3">The sequence shown here is derived from an EMBL/GenBank/DDBJ whole genome shotgun (WGS) entry which is preliminary data.</text>
</comment>
<evidence type="ECO:0000259" key="2">
    <source>
        <dbReference type="Pfam" id="PF01521"/>
    </source>
</evidence>
<feature type="domain" description="Core" evidence="2">
    <location>
        <begin position="18"/>
        <end position="118"/>
    </location>
</feature>